<evidence type="ECO:0000256" key="6">
    <source>
        <dbReference type="RuleBase" id="RU367044"/>
    </source>
</evidence>
<dbReference type="OrthoDB" id="1848419at2759"/>
<evidence type="ECO:0000256" key="4">
    <source>
        <dbReference type="ARBA" id="ARBA00022525"/>
    </source>
</evidence>
<dbReference type="Proteomes" id="UP000653305">
    <property type="component" value="Unassembled WGS sequence"/>
</dbReference>
<organism evidence="7 8">
    <name type="scientific">Phtheirospermum japonicum</name>
    <dbReference type="NCBI Taxonomy" id="374723"/>
    <lineage>
        <taxon>Eukaryota</taxon>
        <taxon>Viridiplantae</taxon>
        <taxon>Streptophyta</taxon>
        <taxon>Embryophyta</taxon>
        <taxon>Tracheophyta</taxon>
        <taxon>Spermatophyta</taxon>
        <taxon>Magnoliopsida</taxon>
        <taxon>eudicotyledons</taxon>
        <taxon>Gunneridae</taxon>
        <taxon>Pentapetalae</taxon>
        <taxon>asterids</taxon>
        <taxon>lamiids</taxon>
        <taxon>Lamiales</taxon>
        <taxon>Orobanchaceae</taxon>
        <taxon>Orobanchaceae incertae sedis</taxon>
        <taxon>Phtheirospermum</taxon>
    </lineage>
</organism>
<keyword evidence="8" id="KW-1185">Reference proteome</keyword>
<comment type="subcellular location">
    <subcellularLocation>
        <location evidence="1 6">Secreted</location>
    </subcellularLocation>
</comment>
<proteinExistence type="inferred from homology"/>
<keyword evidence="5 6" id="KW-0732">Signal</keyword>
<comment type="caution">
    <text evidence="7">The sequence shown here is derived from an EMBL/GenBank/DDBJ whole genome shotgun (WGS) entry which is preliminary data.</text>
</comment>
<sequence>MIKHLMRIFVLSSILLQTIATLNRYCPFGTAFDIYVTNRLPTNSPTLLVHCASKDDDLGNHTLTNNQEFHFGFCDNSVSTLFFCTLWWDKKRISFDAFKETILKTTCYKNQICYWAAFSDGIYYSDDHPPQELTKMYDW</sequence>
<accession>A0A830D8I5</accession>
<dbReference type="PANTHER" id="PTHR31232">
    <property type="match status" value="1"/>
</dbReference>
<gene>
    <name evidence="7" type="ORF">PHJA_002632600</name>
</gene>
<evidence type="ECO:0000256" key="3">
    <source>
        <dbReference type="ARBA" id="ARBA00022471"/>
    </source>
</evidence>
<evidence type="ECO:0000313" key="7">
    <source>
        <dbReference type="EMBL" id="GFQ04885.1"/>
    </source>
</evidence>
<comment type="similarity">
    <text evidence="2 6">Belongs to the plant self-incompatibility (S1) protein family.</text>
</comment>
<keyword evidence="3 6" id="KW-0713">Self-incompatibility</keyword>
<name>A0A830D8I5_9LAMI</name>
<evidence type="ECO:0000256" key="5">
    <source>
        <dbReference type="ARBA" id="ARBA00022729"/>
    </source>
</evidence>
<dbReference type="AlphaFoldDB" id="A0A830D8I5"/>
<reference evidence="7" key="1">
    <citation type="submission" date="2020-07" db="EMBL/GenBank/DDBJ databases">
        <title>Ethylene signaling mediates host invasion by parasitic plants.</title>
        <authorList>
            <person name="Yoshida S."/>
        </authorList>
    </citation>
    <scope>NUCLEOTIDE SEQUENCE</scope>
    <source>
        <strain evidence="7">Okayama</strain>
    </source>
</reference>
<dbReference type="Pfam" id="PF05938">
    <property type="entry name" value="Self-incomp_S1"/>
    <property type="match status" value="1"/>
</dbReference>
<protein>
    <recommendedName>
        <fullName evidence="6">S-protein homolog</fullName>
    </recommendedName>
</protein>
<evidence type="ECO:0000256" key="2">
    <source>
        <dbReference type="ARBA" id="ARBA00005581"/>
    </source>
</evidence>
<evidence type="ECO:0000313" key="8">
    <source>
        <dbReference type="Proteomes" id="UP000653305"/>
    </source>
</evidence>
<dbReference type="InterPro" id="IPR010264">
    <property type="entry name" value="Self-incomp_S1"/>
</dbReference>
<feature type="signal peptide" evidence="6">
    <location>
        <begin position="1"/>
        <end position="20"/>
    </location>
</feature>
<dbReference type="GO" id="GO:0005576">
    <property type="term" value="C:extracellular region"/>
    <property type="evidence" value="ECO:0007669"/>
    <property type="project" value="UniProtKB-SubCell"/>
</dbReference>
<keyword evidence="4 6" id="KW-0964">Secreted</keyword>
<dbReference type="GO" id="GO:0060320">
    <property type="term" value="P:rejection of self pollen"/>
    <property type="evidence" value="ECO:0007669"/>
    <property type="project" value="UniProtKB-KW"/>
</dbReference>
<dbReference type="EMBL" id="BMAC01000985">
    <property type="protein sequence ID" value="GFQ04885.1"/>
    <property type="molecule type" value="Genomic_DNA"/>
</dbReference>
<feature type="chain" id="PRO_5033096862" description="S-protein homolog" evidence="6">
    <location>
        <begin position="21"/>
        <end position="139"/>
    </location>
</feature>
<evidence type="ECO:0000256" key="1">
    <source>
        <dbReference type="ARBA" id="ARBA00004613"/>
    </source>
</evidence>
<dbReference type="PANTHER" id="PTHR31232:SF61">
    <property type="entry name" value="S-PROTEIN HOMOLOG"/>
    <property type="match status" value="1"/>
</dbReference>